<protein>
    <submittedName>
        <fullName evidence="4">AB hydrolase-1 domain-containing protein</fullName>
    </submittedName>
</protein>
<dbReference type="InterPro" id="IPR000073">
    <property type="entry name" value="AB_hydrolase_1"/>
</dbReference>
<feature type="region of interest" description="Disordered" evidence="1">
    <location>
        <begin position="268"/>
        <end position="292"/>
    </location>
</feature>
<evidence type="ECO:0000313" key="4">
    <source>
        <dbReference type="WBParaSite" id="sdigi.contig3.g395.t1"/>
    </source>
</evidence>
<organism evidence="3 4">
    <name type="scientific">Setaria digitata</name>
    <dbReference type="NCBI Taxonomy" id="48799"/>
    <lineage>
        <taxon>Eukaryota</taxon>
        <taxon>Metazoa</taxon>
        <taxon>Ecdysozoa</taxon>
        <taxon>Nematoda</taxon>
        <taxon>Chromadorea</taxon>
        <taxon>Rhabditida</taxon>
        <taxon>Spirurina</taxon>
        <taxon>Spiruromorpha</taxon>
        <taxon>Filarioidea</taxon>
        <taxon>Setariidae</taxon>
        <taxon>Setaria</taxon>
    </lineage>
</organism>
<keyword evidence="3" id="KW-1185">Reference proteome</keyword>
<dbReference type="InterPro" id="IPR029058">
    <property type="entry name" value="AB_hydrolase_fold"/>
</dbReference>
<dbReference type="GO" id="GO:0005886">
    <property type="term" value="C:plasma membrane"/>
    <property type="evidence" value="ECO:0007669"/>
    <property type="project" value="TreeGrafter"/>
</dbReference>
<dbReference type="GO" id="GO:0008474">
    <property type="term" value="F:palmitoyl-(protein) hydrolase activity"/>
    <property type="evidence" value="ECO:0007669"/>
    <property type="project" value="TreeGrafter"/>
</dbReference>
<evidence type="ECO:0000313" key="3">
    <source>
        <dbReference type="Proteomes" id="UP000887581"/>
    </source>
</evidence>
<dbReference type="GO" id="GO:0010008">
    <property type="term" value="C:endosome membrane"/>
    <property type="evidence" value="ECO:0007669"/>
    <property type="project" value="TreeGrafter"/>
</dbReference>
<dbReference type="Proteomes" id="UP000887581">
    <property type="component" value="Unplaced"/>
</dbReference>
<dbReference type="Pfam" id="PF00561">
    <property type="entry name" value="Abhydrolase_1"/>
    <property type="match status" value="1"/>
</dbReference>
<reference evidence="4" key="1">
    <citation type="submission" date="2022-11" db="UniProtKB">
        <authorList>
            <consortium name="WormBaseParasite"/>
        </authorList>
    </citation>
    <scope>IDENTIFICATION</scope>
</reference>
<dbReference type="SUPFAM" id="SSF53474">
    <property type="entry name" value="alpha/beta-Hydrolases"/>
    <property type="match status" value="1"/>
</dbReference>
<dbReference type="WBParaSite" id="sdigi.contig3.g395.t1">
    <property type="protein sequence ID" value="sdigi.contig3.g395.t1"/>
    <property type="gene ID" value="sdigi.contig3.g395"/>
</dbReference>
<feature type="compositionally biased region" description="Polar residues" evidence="1">
    <location>
        <begin position="92"/>
        <end position="101"/>
    </location>
</feature>
<feature type="domain" description="AB hydrolase-1" evidence="2">
    <location>
        <begin position="477"/>
        <end position="546"/>
    </location>
</feature>
<dbReference type="AlphaFoldDB" id="A0A915PP01"/>
<name>A0A915PP01_9BILA</name>
<feature type="compositionally biased region" description="Acidic residues" evidence="1">
    <location>
        <begin position="195"/>
        <end position="204"/>
    </location>
</feature>
<sequence>MKLLMRFRLLTTSRVGEPVKMLRTATFCMFLLVLEAAYSAVIRHEQNRRMLPKSFSYVELIGDDDVEIDYEDLQNLPRIDEERLPRDASLVGGNQPSQPISKPQMDRNKPKIIGFNYNARKTTPFPYVDTTLEEQRKYKEVEEIDDESQGGGDDGNEDSEELSEEGNRSNSKKIGSDEGKSSKRKEKEKRKKSSEEDDDDDYENYSDATFGIFNTDNYSIVYIAMEIVVQHLHLNEVYSSNTTAPFCLFVLLFMLFQSMNNDFRQASKTHIQTNHSSPEHHSYSYSSQHSVPQNESDLSAQLFSSDKNAVNDEDQNEEEAKKVAAEEVTLWRRLLKAFKWIAKVCYILCPPVPKLMIRKAAFHPPKHCHYYFLIGGQDDKRQQFFDAKSAKESINLTICLPHLLLPKFKNSDVADQLLRIEVRLITSANGDILVALYVRCEKSYRCKKSAPYILLFAQPNSSDVGSCMLTDPNLVDIADFLQCDLIAFDYSGFGLSTGTPTEKNVYQNMEAVYQYLIEEMKAQPNEIILIGFSMGTAVAIHLASLKKVLLIDSPNEMAHCAPRNLMQENLALTSYSIDKASKVPCRTLICHGMNDVIVSMNHSAVLQSRFPNATKPFYLDKATHQGIYCERKMWDRVQQFLFYELDNNKKWNEPVKTKRAFVDYNF</sequence>
<feature type="region of interest" description="Disordered" evidence="1">
    <location>
        <begin position="141"/>
        <end position="206"/>
    </location>
</feature>
<feature type="compositionally biased region" description="Basic residues" evidence="1">
    <location>
        <begin position="182"/>
        <end position="192"/>
    </location>
</feature>
<evidence type="ECO:0000259" key="2">
    <source>
        <dbReference type="Pfam" id="PF00561"/>
    </source>
</evidence>
<dbReference type="Gene3D" id="3.40.50.1820">
    <property type="entry name" value="alpha/beta hydrolase"/>
    <property type="match status" value="1"/>
</dbReference>
<dbReference type="PANTHER" id="PTHR12277:SF56">
    <property type="entry name" value="AB HYDROLASE-1 DOMAIN-CONTAINING PROTEIN"/>
    <property type="match status" value="1"/>
</dbReference>
<feature type="compositionally biased region" description="Acidic residues" evidence="1">
    <location>
        <begin position="142"/>
        <end position="164"/>
    </location>
</feature>
<dbReference type="PANTHER" id="PTHR12277">
    <property type="entry name" value="ALPHA/BETA HYDROLASE DOMAIN-CONTAINING PROTEIN"/>
    <property type="match status" value="1"/>
</dbReference>
<accession>A0A915PP01</accession>
<evidence type="ECO:0000256" key="1">
    <source>
        <dbReference type="SAM" id="MobiDB-lite"/>
    </source>
</evidence>
<feature type="region of interest" description="Disordered" evidence="1">
    <location>
        <begin position="84"/>
        <end position="109"/>
    </location>
</feature>
<proteinExistence type="predicted"/>